<evidence type="ECO:0000256" key="1">
    <source>
        <dbReference type="ARBA" id="ARBA00022598"/>
    </source>
</evidence>
<dbReference type="PIRSF" id="PIRSF001553">
    <property type="entry name" value="SucCS_alpha"/>
    <property type="match status" value="1"/>
</dbReference>
<dbReference type="RefSeq" id="WP_088554073.1">
    <property type="nucleotide sequence ID" value="NZ_BDGJ01000101.1"/>
</dbReference>
<organism evidence="6 7">
    <name type="scientific">Calderihabitans maritimus</name>
    <dbReference type="NCBI Taxonomy" id="1246530"/>
    <lineage>
        <taxon>Bacteria</taxon>
        <taxon>Bacillati</taxon>
        <taxon>Bacillota</taxon>
        <taxon>Clostridia</taxon>
        <taxon>Neomoorellales</taxon>
        <taxon>Calderihabitantaceae</taxon>
        <taxon>Calderihabitans</taxon>
    </lineage>
</organism>
<dbReference type="Gene3D" id="3.40.50.261">
    <property type="entry name" value="Succinyl-CoA synthetase domains"/>
    <property type="match status" value="1"/>
</dbReference>
<dbReference type="SUPFAM" id="SSF52210">
    <property type="entry name" value="Succinyl-CoA synthetase domains"/>
    <property type="match status" value="1"/>
</dbReference>
<dbReference type="GO" id="GO:0009361">
    <property type="term" value="C:succinate-CoA ligase complex (ADP-forming)"/>
    <property type="evidence" value="ECO:0007669"/>
    <property type="project" value="TreeGrafter"/>
</dbReference>
<dbReference type="InterPro" id="IPR032875">
    <property type="entry name" value="Succ_CoA_lig_flav_dom"/>
</dbReference>
<dbReference type="Pfam" id="PF02629">
    <property type="entry name" value="CoA_binding"/>
    <property type="match status" value="1"/>
</dbReference>
<dbReference type="Proteomes" id="UP000197032">
    <property type="component" value="Unassembled WGS sequence"/>
</dbReference>
<protein>
    <submittedName>
        <fullName evidence="6">Succinate--CoA ligase</fullName>
    </submittedName>
</protein>
<name>A0A1Z5HTD8_9FIRM</name>
<evidence type="ECO:0000256" key="3">
    <source>
        <dbReference type="ARBA" id="ARBA00060724"/>
    </source>
</evidence>
<dbReference type="EMBL" id="BDGJ01000101">
    <property type="protein sequence ID" value="GAW92806.1"/>
    <property type="molecule type" value="Genomic_DNA"/>
</dbReference>
<comment type="caution">
    <text evidence="6">The sequence shown here is derived from an EMBL/GenBank/DDBJ whole genome shotgun (WGS) entry which is preliminary data.</text>
</comment>
<proteinExistence type="inferred from homology"/>
<dbReference type="Gene3D" id="3.40.50.720">
    <property type="entry name" value="NAD(P)-binding Rossmann-like Domain"/>
    <property type="match status" value="1"/>
</dbReference>
<sequence length="297" mass="31699">MAILLDRNCKIVVQGITGREASMVTKHTLDYGTPIVAGVTPGKGGQEVHGVPVYDTLRQACREHEINTAMVYVPPAFVLSAVMEAIDNGIKFIFIATENVPQHDVIKFLHIAREEGVRIVGPNSVGIISPGERMKLGAIGGDNPERCFVPGHVGVISRSGGMTAETAWMVKRAGYGVSTCVSIGGDALIGSPPKDLLALFEQDTDTQAVVTFSEPGTNFEEEMADFVREGGFTKPLISFVAGKFTETLPEGTVFGHAGAMIAGGMGKPSHKIEKLRDAGVHVADKFDDIITLLRQIL</sequence>
<dbReference type="InterPro" id="IPR036291">
    <property type="entry name" value="NAD(P)-bd_dom_sf"/>
</dbReference>
<evidence type="ECO:0000256" key="2">
    <source>
        <dbReference type="ARBA" id="ARBA00022741"/>
    </source>
</evidence>
<dbReference type="GO" id="GO:0004776">
    <property type="term" value="F:succinate-CoA ligase (GDP-forming) activity"/>
    <property type="evidence" value="ECO:0007669"/>
    <property type="project" value="TreeGrafter"/>
</dbReference>
<reference evidence="7" key="1">
    <citation type="journal article" date="2017" name="Appl. Environ. Microbiol.">
        <title>Genomic analysis of Calderihabitans maritimus KKC1, a thermophilic hydrogenogenic carboxydotrophic bacterium isolated from marine sediment.</title>
        <authorList>
            <person name="Omae K."/>
            <person name="Yoneda Y."/>
            <person name="Fukuyama Y."/>
            <person name="Yoshida T."/>
            <person name="Sako Y."/>
        </authorList>
    </citation>
    <scope>NUCLEOTIDE SEQUENCE [LARGE SCALE GENOMIC DNA]</scope>
    <source>
        <strain evidence="7">KKC1</strain>
    </source>
</reference>
<dbReference type="InterPro" id="IPR005810">
    <property type="entry name" value="CoA_lig_alpha"/>
</dbReference>
<dbReference type="SMART" id="SM00881">
    <property type="entry name" value="CoA_binding"/>
    <property type="match status" value="1"/>
</dbReference>
<dbReference type="InterPro" id="IPR003781">
    <property type="entry name" value="CoA-bd"/>
</dbReference>
<evidence type="ECO:0000313" key="7">
    <source>
        <dbReference type="Proteomes" id="UP000197032"/>
    </source>
</evidence>
<dbReference type="GO" id="GO:0000166">
    <property type="term" value="F:nucleotide binding"/>
    <property type="evidence" value="ECO:0007669"/>
    <property type="project" value="UniProtKB-KW"/>
</dbReference>
<evidence type="ECO:0000256" key="4">
    <source>
        <dbReference type="PIRSR" id="PIRSR001553-1"/>
    </source>
</evidence>
<dbReference type="SUPFAM" id="SSF51735">
    <property type="entry name" value="NAD(P)-binding Rossmann-fold domains"/>
    <property type="match status" value="1"/>
</dbReference>
<dbReference type="Pfam" id="PF13607">
    <property type="entry name" value="Succ_CoA_lig"/>
    <property type="match status" value="1"/>
</dbReference>
<dbReference type="GO" id="GO:0004775">
    <property type="term" value="F:succinate-CoA ligase (ADP-forming) activity"/>
    <property type="evidence" value="ECO:0007669"/>
    <property type="project" value="TreeGrafter"/>
</dbReference>
<feature type="active site" description="Tele-phosphohistidine intermediate" evidence="4">
    <location>
        <position position="256"/>
    </location>
</feature>
<evidence type="ECO:0000313" key="6">
    <source>
        <dbReference type="EMBL" id="GAW92806.1"/>
    </source>
</evidence>
<feature type="domain" description="CoA-binding" evidence="5">
    <location>
        <begin position="4"/>
        <end position="100"/>
    </location>
</feature>
<dbReference type="PANTHER" id="PTHR11117">
    <property type="entry name" value="SUCCINYL-COA LIGASE SUBUNIT ALPHA"/>
    <property type="match status" value="1"/>
</dbReference>
<dbReference type="OrthoDB" id="9807196at2"/>
<keyword evidence="2" id="KW-0547">Nucleotide-binding</keyword>
<dbReference type="PANTHER" id="PTHR11117:SF2">
    <property type="entry name" value="SUCCINATE--COA LIGASE [ADP_GDP-FORMING] SUBUNIT ALPHA, MITOCHONDRIAL"/>
    <property type="match status" value="1"/>
</dbReference>
<dbReference type="PRINTS" id="PR01798">
    <property type="entry name" value="SCOASYNTHASE"/>
</dbReference>
<dbReference type="AlphaFoldDB" id="A0A1Z5HTD8"/>
<keyword evidence="1 6" id="KW-0436">Ligase</keyword>
<dbReference type="InterPro" id="IPR016102">
    <property type="entry name" value="Succinyl-CoA_synth-like"/>
</dbReference>
<accession>A0A1Z5HTD8</accession>
<dbReference type="GO" id="GO:0006099">
    <property type="term" value="P:tricarboxylic acid cycle"/>
    <property type="evidence" value="ECO:0007669"/>
    <property type="project" value="TreeGrafter"/>
</dbReference>
<keyword evidence="7" id="KW-1185">Reference proteome</keyword>
<evidence type="ECO:0000259" key="5">
    <source>
        <dbReference type="SMART" id="SM00881"/>
    </source>
</evidence>
<gene>
    <name evidence="6" type="ORF">KKC1_19550</name>
</gene>
<comment type="similarity">
    <text evidence="3">Belongs to the succinate/malate CoA ligase alpha subunit family.</text>
</comment>
<dbReference type="FunFam" id="3.40.50.720:FF:000277">
    <property type="entry name" value="Succinate--CoA ligase [ADP-forming] subunit alpha"/>
    <property type="match status" value="1"/>
</dbReference>